<dbReference type="InterPro" id="IPR029058">
    <property type="entry name" value="AB_hydrolase_fold"/>
</dbReference>
<dbReference type="Pfam" id="PF00135">
    <property type="entry name" value="COesterase"/>
    <property type="match status" value="1"/>
</dbReference>
<keyword evidence="2" id="KW-0732">Signal</keyword>
<dbReference type="PANTHER" id="PTHR11559">
    <property type="entry name" value="CARBOXYLESTERASE"/>
    <property type="match status" value="1"/>
</dbReference>
<dbReference type="InterPro" id="IPR019819">
    <property type="entry name" value="Carboxylesterase_B_CS"/>
</dbReference>
<comment type="caution">
    <text evidence="4">The sequence shown here is derived from an EMBL/GenBank/DDBJ whole genome shotgun (WGS) entry which is preliminary data.</text>
</comment>
<protein>
    <recommendedName>
        <fullName evidence="3">Carboxylesterase type B domain-containing protein</fullName>
    </recommendedName>
</protein>
<dbReference type="AlphaFoldDB" id="A0AAD8EAZ3"/>
<feature type="signal peptide" evidence="2">
    <location>
        <begin position="1"/>
        <end position="19"/>
    </location>
</feature>
<dbReference type="SUPFAM" id="SSF53474">
    <property type="entry name" value="alpha/beta-Hydrolases"/>
    <property type="match status" value="1"/>
</dbReference>
<dbReference type="Proteomes" id="UP001233999">
    <property type="component" value="Unassembled WGS sequence"/>
</dbReference>
<evidence type="ECO:0000256" key="2">
    <source>
        <dbReference type="SAM" id="SignalP"/>
    </source>
</evidence>
<feature type="chain" id="PRO_5042202019" description="Carboxylesterase type B domain-containing protein" evidence="2">
    <location>
        <begin position="20"/>
        <end position="559"/>
    </location>
</feature>
<dbReference type="Gene3D" id="3.40.50.1820">
    <property type="entry name" value="alpha/beta hydrolase"/>
    <property type="match status" value="1"/>
</dbReference>
<feature type="domain" description="Carboxylesterase type B" evidence="3">
    <location>
        <begin position="20"/>
        <end position="541"/>
    </location>
</feature>
<reference evidence="4" key="2">
    <citation type="submission" date="2023-05" db="EMBL/GenBank/DDBJ databases">
        <authorList>
            <person name="Fouks B."/>
        </authorList>
    </citation>
    <scope>NUCLEOTIDE SEQUENCE</scope>
    <source>
        <strain evidence="4">Stay&amp;Tobe</strain>
        <tissue evidence="4">Testes</tissue>
    </source>
</reference>
<evidence type="ECO:0000256" key="1">
    <source>
        <dbReference type="ARBA" id="ARBA00023180"/>
    </source>
</evidence>
<accession>A0AAD8EAZ3</accession>
<evidence type="ECO:0000313" key="5">
    <source>
        <dbReference type="Proteomes" id="UP001233999"/>
    </source>
</evidence>
<proteinExistence type="predicted"/>
<name>A0AAD8EAZ3_DIPPU</name>
<organism evidence="4 5">
    <name type="scientific">Diploptera punctata</name>
    <name type="common">Pacific beetle cockroach</name>
    <dbReference type="NCBI Taxonomy" id="6984"/>
    <lineage>
        <taxon>Eukaryota</taxon>
        <taxon>Metazoa</taxon>
        <taxon>Ecdysozoa</taxon>
        <taxon>Arthropoda</taxon>
        <taxon>Hexapoda</taxon>
        <taxon>Insecta</taxon>
        <taxon>Pterygota</taxon>
        <taxon>Neoptera</taxon>
        <taxon>Polyneoptera</taxon>
        <taxon>Dictyoptera</taxon>
        <taxon>Blattodea</taxon>
        <taxon>Blaberoidea</taxon>
        <taxon>Blaberidae</taxon>
        <taxon>Diplopterinae</taxon>
        <taxon>Diploptera</taxon>
    </lineage>
</organism>
<reference evidence="4" key="1">
    <citation type="journal article" date="2023" name="IScience">
        <title>Live-bearing cockroach genome reveals convergent evolutionary mechanisms linked to viviparity in insects and beyond.</title>
        <authorList>
            <person name="Fouks B."/>
            <person name="Harrison M.C."/>
            <person name="Mikhailova A.A."/>
            <person name="Marchal E."/>
            <person name="English S."/>
            <person name="Carruthers M."/>
            <person name="Jennings E.C."/>
            <person name="Chiamaka E.L."/>
            <person name="Frigard R.A."/>
            <person name="Pippel M."/>
            <person name="Attardo G.M."/>
            <person name="Benoit J.B."/>
            <person name="Bornberg-Bauer E."/>
            <person name="Tobe S.S."/>
        </authorList>
    </citation>
    <scope>NUCLEOTIDE SEQUENCE</scope>
    <source>
        <strain evidence="4">Stay&amp;Tobe</strain>
    </source>
</reference>
<dbReference type="EMBL" id="JASPKZ010007522">
    <property type="protein sequence ID" value="KAJ9583840.1"/>
    <property type="molecule type" value="Genomic_DNA"/>
</dbReference>
<sequence length="559" mass="63173">MELLLRCAGVLVVCWMCTAEQVTITSGTLRGTTFQTHSNRTVHAFLGIPYAKPPTQGLRFQEPRVLDSWDGIRDATKEGSRCPQLSFPENKFEGSEDCLYLNVFTPRMSCHGRQMDVIVILHAGGFTHGSGDIAMYGPDYLMDHNVVMVTANYRLGALGFLSTGDEHAPGNYGLKDQVDVLRWVHRNIPYFSGNPNRVTLFGAQAGAASVHLHMLSPLSRNLFHRAVSQSGTALSPWAHVTAESAQQRAVKLAQLAGCKKTQTSQQVVQCLRKIPAKDLVELSPRVLNSSTEYSYPFVPVDDEMVGENVKPFLHNRPIKIMENPLIGTWEIPWLVSVTSDEGLPQSLQVMVYPTLMEGLDTQPEKHILKYLGLDVQPQEKADLIAHKIWDKYFRNLTLSYATLIRLAEMTSDFNYYHGLVKSINTLVQASDVPVFMYHFSYNRRDPRISLGVPQGEDTLYMFPDTVGDTKMAVDPQHLHVTHTLLHILLMFARYGDPTPEPWDQLNDSQWPTATHDEMQYLEIGISLSVKDSFHPRRMAFWDDIFNMLEDKEETPHDEL</sequence>
<dbReference type="InterPro" id="IPR050309">
    <property type="entry name" value="Type-B_Carboxylest/Lipase"/>
</dbReference>
<dbReference type="InterPro" id="IPR002018">
    <property type="entry name" value="CarbesteraseB"/>
</dbReference>
<keyword evidence="5" id="KW-1185">Reference proteome</keyword>
<evidence type="ECO:0000259" key="3">
    <source>
        <dbReference type="Pfam" id="PF00135"/>
    </source>
</evidence>
<keyword evidence="1" id="KW-0325">Glycoprotein</keyword>
<dbReference type="PROSITE" id="PS00941">
    <property type="entry name" value="CARBOXYLESTERASE_B_2"/>
    <property type="match status" value="1"/>
</dbReference>
<gene>
    <name evidence="4" type="ORF">L9F63_021816</name>
</gene>
<evidence type="ECO:0000313" key="4">
    <source>
        <dbReference type="EMBL" id="KAJ9583840.1"/>
    </source>
</evidence>